<organism evidence="3 4">
    <name type="scientific">Novosphingobium aquiterrae</name>
    <dbReference type="NCBI Taxonomy" id="624388"/>
    <lineage>
        <taxon>Bacteria</taxon>
        <taxon>Pseudomonadati</taxon>
        <taxon>Pseudomonadota</taxon>
        <taxon>Alphaproteobacteria</taxon>
        <taxon>Sphingomonadales</taxon>
        <taxon>Sphingomonadaceae</taxon>
        <taxon>Novosphingobium</taxon>
    </lineage>
</organism>
<evidence type="ECO:0000313" key="4">
    <source>
        <dbReference type="Proteomes" id="UP001589943"/>
    </source>
</evidence>
<evidence type="ECO:0000313" key="3">
    <source>
        <dbReference type="EMBL" id="MFC0589279.1"/>
    </source>
</evidence>
<evidence type="ECO:0000256" key="2">
    <source>
        <dbReference type="SAM" id="SignalP"/>
    </source>
</evidence>
<dbReference type="EMBL" id="JBHLTL010000004">
    <property type="protein sequence ID" value="MFC0589279.1"/>
    <property type="molecule type" value="Genomic_DNA"/>
</dbReference>
<sequence>MKTAITAFLVSTTVLPMAALAQEHADHAGHEMGTMHPAAQPAPPKPAPMEAMDHSGHDMQQMPGMDMPGDAANHASELTPFAEGSGTARLPGNEGPMHGLHLMSGDWMLMAHGTVSLQYTDHGGPRGDDKLYATSMAMLSAERDTGWGRIQGKAMMSLEPAMDARGYPNQFATGETAGGLPLVDRQHPHDLFMELAARIDINAGPGTLFLYGGPVGEPALGPSAFMHRGSARYNPEPPITHHRFDSTHITYGVVTAGYSAPLFQVEASAFRGQEPDEHRWNIETPKLDSWSVRATLTPSRRWALQASYGQLKQPEALHPGEDEHRFTASAHYAAGGLSAMLAFSAKDRVPGDTLTAWLAEANWDIDAHNTLFGRIENVANDELFPDHEDPLHDQAFRVSKFQLGYARRIPLGPVELALGGSVNAYAKPAALDAAYGANPMGYTLFARITLGH</sequence>
<accession>A0ABV6PHH2</accession>
<proteinExistence type="predicted"/>
<keyword evidence="4" id="KW-1185">Reference proteome</keyword>
<evidence type="ECO:0000256" key="1">
    <source>
        <dbReference type="SAM" id="MobiDB-lite"/>
    </source>
</evidence>
<feature type="region of interest" description="Disordered" evidence="1">
    <location>
        <begin position="31"/>
        <end position="51"/>
    </location>
</feature>
<comment type="caution">
    <text evidence="3">The sequence shown here is derived from an EMBL/GenBank/DDBJ whole genome shotgun (WGS) entry which is preliminary data.</text>
</comment>
<gene>
    <name evidence="3" type="ORF">ACFFF7_07625</name>
</gene>
<dbReference type="SUPFAM" id="SSF56935">
    <property type="entry name" value="Porins"/>
    <property type="match status" value="1"/>
</dbReference>
<dbReference type="RefSeq" id="WP_379480772.1">
    <property type="nucleotide sequence ID" value="NZ_JBHLTL010000004.1"/>
</dbReference>
<evidence type="ECO:0008006" key="5">
    <source>
        <dbReference type="Google" id="ProtNLM"/>
    </source>
</evidence>
<feature type="chain" id="PRO_5045219038" description="TonB-dependent receptor" evidence="2">
    <location>
        <begin position="22"/>
        <end position="452"/>
    </location>
</feature>
<keyword evidence="2" id="KW-0732">Signal</keyword>
<dbReference type="Proteomes" id="UP001589943">
    <property type="component" value="Unassembled WGS sequence"/>
</dbReference>
<protein>
    <recommendedName>
        <fullName evidence="5">TonB-dependent receptor</fullName>
    </recommendedName>
</protein>
<name>A0ABV6PHH2_9SPHN</name>
<feature type="signal peptide" evidence="2">
    <location>
        <begin position="1"/>
        <end position="21"/>
    </location>
</feature>
<reference evidence="3 4" key="1">
    <citation type="submission" date="2024-09" db="EMBL/GenBank/DDBJ databases">
        <authorList>
            <person name="Sun Q."/>
            <person name="Mori K."/>
        </authorList>
    </citation>
    <scope>NUCLEOTIDE SEQUENCE [LARGE SCALE GENOMIC DNA]</scope>
    <source>
        <strain evidence="3 4">NCAIM B.02537</strain>
    </source>
</reference>